<organism evidence="1">
    <name type="scientific">uncultured Caudovirales phage</name>
    <dbReference type="NCBI Taxonomy" id="2100421"/>
    <lineage>
        <taxon>Viruses</taxon>
        <taxon>Duplodnaviria</taxon>
        <taxon>Heunggongvirae</taxon>
        <taxon>Uroviricota</taxon>
        <taxon>Caudoviricetes</taxon>
        <taxon>Peduoviridae</taxon>
        <taxon>Maltschvirus</taxon>
        <taxon>Maltschvirus maltsch</taxon>
    </lineage>
</organism>
<dbReference type="EMBL" id="LR796233">
    <property type="protein sequence ID" value="CAB4129050.1"/>
    <property type="molecule type" value="Genomic_DNA"/>
</dbReference>
<proteinExistence type="predicted"/>
<name>A0A6J5L8I0_9CAUD</name>
<evidence type="ECO:0000313" key="1">
    <source>
        <dbReference type="EMBL" id="CAB4129050.1"/>
    </source>
</evidence>
<protein>
    <submittedName>
        <fullName evidence="1">Uncharacterized protein</fullName>
    </submittedName>
</protein>
<accession>A0A6J5L8I0</accession>
<reference evidence="1" key="1">
    <citation type="submission" date="2020-04" db="EMBL/GenBank/DDBJ databases">
        <authorList>
            <person name="Chiriac C."/>
            <person name="Salcher M."/>
            <person name="Ghai R."/>
            <person name="Kavagutti S V."/>
        </authorList>
    </citation>
    <scope>NUCLEOTIDE SEQUENCE</scope>
</reference>
<gene>
    <name evidence="1" type="ORF">UFOVP112_148</name>
</gene>
<sequence length="186" mass="19586">MSTTKRISGDYTLVNKGTGLTTGSNVTISTNYLFIDGNLQVGGNSTSVNHTELNITDNSITLNKGETGAGVTLGIAGIYVDRGTQANVAVLWNESTDQWTMTSDGTTFYNIATVGSTIANVYADTSPQLSANLNITNKTLFDTVANVSFYASSASSGGSGVYANNSTKTGQELITKNRAIFYSLIF</sequence>